<protein>
    <submittedName>
        <fullName evidence="3">HNH endonuclease</fullName>
    </submittedName>
</protein>
<sequence length="186" mass="20219">MATKPIDRLLFAQGGDCFFCKQPLAKAEASLEHLVAQTHGGKDNDENLVVCCKTLNTLLGRMSLKEKLEVILKQRGKFHCPAKTAAPENLPTKTVPTKPVSPQPKPGTPLAIVVDNLKKRGSSLPTSVDKLLNTIKTTLEHQKLDASLAEKLLVQLRSNKWISVTADRVSYSLPGGKAIVQTNTSQ</sequence>
<name>A0A1H9RFL7_9BURK</name>
<dbReference type="CDD" id="cd00085">
    <property type="entry name" value="HNHc"/>
    <property type="match status" value="1"/>
</dbReference>
<organism evidence="3 4">
    <name type="scientific">Giesbergeria anulus</name>
    <dbReference type="NCBI Taxonomy" id="180197"/>
    <lineage>
        <taxon>Bacteria</taxon>
        <taxon>Pseudomonadati</taxon>
        <taxon>Pseudomonadota</taxon>
        <taxon>Betaproteobacteria</taxon>
        <taxon>Burkholderiales</taxon>
        <taxon>Comamonadaceae</taxon>
        <taxon>Giesbergeria</taxon>
    </lineage>
</organism>
<proteinExistence type="predicted"/>
<dbReference type="STRING" id="180197.SAMN02982919_02859"/>
<evidence type="ECO:0000313" key="3">
    <source>
        <dbReference type="EMBL" id="SER71600.1"/>
    </source>
</evidence>
<keyword evidence="3" id="KW-0378">Hydrolase</keyword>
<dbReference type="Proteomes" id="UP000199766">
    <property type="component" value="Unassembled WGS sequence"/>
</dbReference>
<keyword evidence="3" id="KW-0540">Nuclease</keyword>
<evidence type="ECO:0000256" key="1">
    <source>
        <dbReference type="SAM" id="MobiDB-lite"/>
    </source>
</evidence>
<dbReference type="SMART" id="SM00507">
    <property type="entry name" value="HNHc"/>
    <property type="match status" value="1"/>
</dbReference>
<gene>
    <name evidence="3" type="ORF">SAMN02982919_02859</name>
</gene>
<dbReference type="GO" id="GO:0004519">
    <property type="term" value="F:endonuclease activity"/>
    <property type="evidence" value="ECO:0007669"/>
    <property type="project" value="UniProtKB-KW"/>
</dbReference>
<dbReference type="EMBL" id="FOGD01000013">
    <property type="protein sequence ID" value="SER71600.1"/>
    <property type="molecule type" value="Genomic_DNA"/>
</dbReference>
<dbReference type="RefSeq" id="WP_091458793.1">
    <property type="nucleotide sequence ID" value="NZ_FOGD01000013.1"/>
</dbReference>
<accession>A0A1H9RFL7</accession>
<keyword evidence="4" id="KW-1185">Reference proteome</keyword>
<feature type="domain" description="HNH nuclease" evidence="2">
    <location>
        <begin position="5"/>
        <end position="57"/>
    </location>
</feature>
<dbReference type="AlphaFoldDB" id="A0A1H9RFL7"/>
<feature type="region of interest" description="Disordered" evidence="1">
    <location>
        <begin position="82"/>
        <end position="107"/>
    </location>
</feature>
<reference evidence="3 4" key="1">
    <citation type="submission" date="2016-10" db="EMBL/GenBank/DDBJ databases">
        <authorList>
            <person name="de Groot N.N."/>
        </authorList>
    </citation>
    <scope>NUCLEOTIDE SEQUENCE [LARGE SCALE GENOMIC DNA]</scope>
    <source>
        <strain evidence="3 4">ATCC 35958</strain>
    </source>
</reference>
<dbReference type="OrthoDB" id="9134725at2"/>
<dbReference type="Gene3D" id="1.10.30.50">
    <property type="match status" value="1"/>
</dbReference>
<dbReference type="Pfam" id="PF14279">
    <property type="entry name" value="HNH_5"/>
    <property type="match status" value="1"/>
</dbReference>
<dbReference type="InterPro" id="IPR003615">
    <property type="entry name" value="HNH_nuc"/>
</dbReference>
<keyword evidence="3" id="KW-0255">Endonuclease</keyword>
<dbReference type="InterPro" id="IPR029471">
    <property type="entry name" value="HNH_5"/>
</dbReference>
<evidence type="ECO:0000313" key="4">
    <source>
        <dbReference type="Proteomes" id="UP000199766"/>
    </source>
</evidence>
<evidence type="ECO:0000259" key="2">
    <source>
        <dbReference type="SMART" id="SM00507"/>
    </source>
</evidence>